<evidence type="ECO:0008006" key="3">
    <source>
        <dbReference type="Google" id="ProtNLM"/>
    </source>
</evidence>
<sequence length="88" mass="9993">MRSQKRKRGVRATEEGIVKVIAAMAKGDEGKRLTYEKLAEKAWVHVSTIKRFLKRNCIDKTCAVSILNALDLKYQDIIENQEDNNTAA</sequence>
<keyword evidence="2" id="KW-1185">Reference proteome</keyword>
<evidence type="ECO:0000313" key="1">
    <source>
        <dbReference type="EMBL" id="BAY84686.1"/>
    </source>
</evidence>
<reference evidence="1 2" key="1">
    <citation type="submission" date="2017-06" db="EMBL/GenBank/DDBJ databases">
        <title>Genome sequencing of cyanobaciteial culture collection at National Institute for Environmental Studies (NIES).</title>
        <authorList>
            <person name="Hirose Y."/>
            <person name="Shimura Y."/>
            <person name="Fujisawa T."/>
            <person name="Nakamura Y."/>
            <person name="Kawachi M."/>
        </authorList>
    </citation>
    <scope>NUCLEOTIDE SEQUENCE [LARGE SCALE GENOMIC DNA]</scope>
    <source>
        <strain evidence="1 2">NIES-267</strain>
    </source>
</reference>
<dbReference type="EMBL" id="AP018227">
    <property type="protein sequence ID" value="BAY84686.1"/>
    <property type="molecule type" value="Genomic_DNA"/>
</dbReference>
<dbReference type="Proteomes" id="UP000218418">
    <property type="component" value="Chromosome"/>
</dbReference>
<organism evidence="1 2">
    <name type="scientific">Calothrix parasitica NIES-267</name>
    <dbReference type="NCBI Taxonomy" id="1973488"/>
    <lineage>
        <taxon>Bacteria</taxon>
        <taxon>Bacillati</taxon>
        <taxon>Cyanobacteriota</taxon>
        <taxon>Cyanophyceae</taxon>
        <taxon>Nostocales</taxon>
        <taxon>Calotrichaceae</taxon>
        <taxon>Calothrix</taxon>
    </lineage>
</organism>
<name>A0A1Z4LTW0_9CYAN</name>
<dbReference type="AlphaFoldDB" id="A0A1Z4LTW0"/>
<gene>
    <name evidence="1" type="ORF">NIES267_41820</name>
</gene>
<proteinExistence type="predicted"/>
<accession>A0A1Z4LTW0</accession>
<evidence type="ECO:0000313" key="2">
    <source>
        <dbReference type="Proteomes" id="UP000218418"/>
    </source>
</evidence>
<protein>
    <recommendedName>
        <fullName evidence="3">HTH cro/C1-type domain-containing protein</fullName>
    </recommendedName>
</protein>